<protein>
    <submittedName>
        <fullName evidence="1">Uncharacterized protein</fullName>
    </submittedName>
</protein>
<accession>A0A068F8K8</accession>
<evidence type="ECO:0000313" key="2">
    <source>
        <dbReference type="Proteomes" id="UP000027491"/>
    </source>
</evidence>
<reference evidence="1 2" key="1">
    <citation type="submission" date="2014-03" db="EMBL/GenBank/DDBJ databases">
        <authorList>
            <person name="Yoder B.A."/>
            <person name="Colicchio M.A."/>
            <person name="Schafer C.E."/>
            <person name="Abrahim M.R."/>
            <person name="Adkins N.L."/>
            <person name="Burke K.A."/>
            <person name="Churilla B.M."/>
            <person name="Cohen K.L."/>
            <person name="Fasoranti T.O."/>
            <person name="Genkil J.S."/>
            <person name="Kramer Z.J."/>
            <person name="Prout A.K."/>
            <person name="Schwarz A.G."/>
            <person name="Tish M."/>
            <person name="Vispute N."/>
            <person name="Wilkes K.E."/>
            <person name="Williams C.R."/>
            <person name="Xiao X."/>
            <person name="Yu V.J."/>
            <person name="Lapin J.S."/>
            <person name="Ott C.T."/>
            <person name="Walburn T.D."/>
            <person name="Bradley K.W."/>
            <person name="Clarke D.Q."/>
            <person name="Lewis M.F."/>
            <person name="Barker L.P."/>
            <person name="Bailey C."/>
            <person name="Asai D.J."/>
            <person name="Bowman C.A."/>
            <person name="Russell D.A."/>
            <person name="Pope W.H."/>
            <person name="Jacobs-Sera D."/>
            <person name="Hendrix R.W."/>
            <person name="Hatfull G.F."/>
        </authorList>
    </citation>
    <scope>NUCLEOTIDE SEQUENCE [LARGE SCALE GENOMIC DNA]</scope>
</reference>
<dbReference type="KEGG" id="vg:23679521"/>
<dbReference type="GeneID" id="23679521"/>
<dbReference type="RefSeq" id="YP_009124758.1">
    <property type="nucleotide sequence ID" value="NC_026590.1"/>
</dbReference>
<organism evidence="1 2">
    <name type="scientific">Mycobacterium phage Gaia</name>
    <dbReference type="NCBI Taxonomy" id="1486472"/>
    <lineage>
        <taxon>Viruses</taxon>
        <taxon>Duplodnaviria</taxon>
        <taxon>Heunggongvirae</taxon>
        <taxon>Uroviricota</taxon>
        <taxon>Caudoviricetes</taxon>
        <taxon>Gaiavirus</taxon>
        <taxon>Gaiavirus gaia</taxon>
    </lineage>
</organism>
<dbReference type="EMBL" id="KJ567043">
    <property type="protein sequence ID" value="AID58835.1"/>
    <property type="molecule type" value="Genomic_DNA"/>
</dbReference>
<sequence>MRNAKCKQCGSTRVTWHQAKSGKWVLMNLSQEYDNGQAYLRGPHYKTCPGETPEQVNQRITDRNEAYVARALELAAQGLSADEAIAQAAKEINRLDDQDAD</sequence>
<gene>
    <name evidence="1" type="primary">15</name>
    <name evidence="1" type="ORF">PBI_GAIA_15</name>
</gene>
<name>A0A068F8K8_9CAUD</name>
<proteinExistence type="predicted"/>
<keyword evidence="2" id="KW-1185">Reference proteome</keyword>
<evidence type="ECO:0000313" key="1">
    <source>
        <dbReference type="EMBL" id="AID58835.1"/>
    </source>
</evidence>
<dbReference type="Proteomes" id="UP000027491">
    <property type="component" value="Segment"/>
</dbReference>